<protein>
    <submittedName>
        <fullName evidence="3">Uncharacterized protein</fullName>
    </submittedName>
</protein>
<evidence type="ECO:0000313" key="3">
    <source>
        <dbReference type="EMBL" id="NEL56009.1"/>
    </source>
</evidence>
<name>A0A7K3WJC3_9ACTN</name>
<evidence type="ECO:0000256" key="1">
    <source>
        <dbReference type="SAM" id="MobiDB-lite"/>
    </source>
</evidence>
<feature type="transmembrane region" description="Helical" evidence="2">
    <location>
        <begin position="185"/>
        <end position="212"/>
    </location>
</feature>
<proteinExistence type="predicted"/>
<feature type="compositionally biased region" description="Basic and acidic residues" evidence="1">
    <location>
        <begin position="278"/>
        <end position="289"/>
    </location>
</feature>
<dbReference type="RefSeq" id="WP_152729204.1">
    <property type="nucleotide sequence ID" value="NZ_JAABOZ010000003.1"/>
</dbReference>
<evidence type="ECO:0000256" key="2">
    <source>
        <dbReference type="SAM" id="Phobius"/>
    </source>
</evidence>
<feature type="transmembrane region" description="Helical" evidence="2">
    <location>
        <begin position="42"/>
        <end position="63"/>
    </location>
</feature>
<accession>A0A7K3WJC3</accession>
<keyword evidence="2" id="KW-0812">Transmembrane</keyword>
<feature type="compositionally biased region" description="Low complexity" evidence="1">
    <location>
        <begin position="236"/>
        <end position="245"/>
    </location>
</feature>
<feature type="compositionally biased region" description="Pro residues" evidence="1">
    <location>
        <begin position="262"/>
        <end position="277"/>
    </location>
</feature>
<evidence type="ECO:0000313" key="4">
    <source>
        <dbReference type="Proteomes" id="UP000470470"/>
    </source>
</evidence>
<organism evidence="3 4">
    <name type="scientific">Goekera deserti</name>
    <dbReference type="NCBI Taxonomy" id="2497753"/>
    <lineage>
        <taxon>Bacteria</taxon>
        <taxon>Bacillati</taxon>
        <taxon>Actinomycetota</taxon>
        <taxon>Actinomycetes</taxon>
        <taxon>Geodermatophilales</taxon>
        <taxon>Geodermatophilaceae</taxon>
        <taxon>Goekera</taxon>
    </lineage>
</organism>
<comment type="caution">
    <text evidence="3">The sequence shown here is derived from an EMBL/GenBank/DDBJ whole genome shotgun (WGS) entry which is preliminary data.</text>
</comment>
<gene>
    <name evidence="3" type="ORF">G1H19_18710</name>
</gene>
<feature type="compositionally biased region" description="Low complexity" evidence="1">
    <location>
        <begin position="25"/>
        <end position="35"/>
    </location>
</feature>
<reference evidence="3 4" key="1">
    <citation type="submission" date="2020-02" db="EMBL/GenBank/DDBJ databases">
        <title>The whole genome sequence of CPCC 205119.</title>
        <authorList>
            <person name="Jiang Z."/>
        </authorList>
    </citation>
    <scope>NUCLEOTIDE SEQUENCE [LARGE SCALE GENOMIC DNA]</scope>
    <source>
        <strain evidence="3 4">CPCC 205119</strain>
    </source>
</reference>
<feature type="transmembrane region" description="Helical" evidence="2">
    <location>
        <begin position="142"/>
        <end position="165"/>
    </location>
</feature>
<keyword evidence="4" id="KW-1185">Reference proteome</keyword>
<feature type="region of interest" description="Disordered" evidence="1">
    <location>
        <begin position="1"/>
        <end position="35"/>
    </location>
</feature>
<dbReference type="EMBL" id="JAAGWK010000028">
    <property type="protein sequence ID" value="NEL56009.1"/>
    <property type="molecule type" value="Genomic_DNA"/>
</dbReference>
<feature type="compositionally biased region" description="Pro residues" evidence="1">
    <location>
        <begin position="14"/>
        <end position="24"/>
    </location>
</feature>
<sequence>MSSSTGWMGAAPGELPPPPGPDAGPAPTAGEATLPDRTGQTLLSAMAGTAGVTAVLCLLAPLLQLYTTTYGTPGDIGSSRQVVTGWHIRLLDLSGLDDPAFDSDLDFGTPVRYGLVLLVPLAVLVAGTVAALLPCSRVWGPALAATGGGTVAGVSLVWAVQLLAVRADSTAFGDASYPVAVALGAGGWLLLFAGALGVAVAVLALLLTAWLLTAAAGTAPAPAGWAPPVPGAWGPPAGPAVVPAGWQPPGPPHPEPHQDPQPAAPAPALEPPSPWDPAPRDGGRYDRPG</sequence>
<feature type="transmembrane region" description="Helical" evidence="2">
    <location>
        <begin position="113"/>
        <end position="135"/>
    </location>
</feature>
<keyword evidence="2" id="KW-0472">Membrane</keyword>
<feature type="region of interest" description="Disordered" evidence="1">
    <location>
        <begin position="236"/>
        <end position="289"/>
    </location>
</feature>
<keyword evidence="2" id="KW-1133">Transmembrane helix</keyword>
<dbReference type="Proteomes" id="UP000470470">
    <property type="component" value="Unassembled WGS sequence"/>
</dbReference>
<dbReference type="AlphaFoldDB" id="A0A7K3WJC3"/>